<feature type="transmembrane region" description="Helical" evidence="5">
    <location>
        <begin position="201"/>
        <end position="218"/>
    </location>
</feature>
<dbReference type="PANTHER" id="PTHR37422">
    <property type="entry name" value="TEICHURONIC ACID BIOSYNTHESIS PROTEIN TUAE"/>
    <property type="match status" value="1"/>
</dbReference>
<keyword evidence="3 5" id="KW-1133">Transmembrane helix</keyword>
<evidence type="ECO:0000313" key="10">
    <source>
        <dbReference type="Proteomes" id="UP000533533"/>
    </source>
</evidence>
<feature type="transmembrane region" description="Helical" evidence="5">
    <location>
        <begin position="38"/>
        <end position="56"/>
    </location>
</feature>
<evidence type="ECO:0000256" key="1">
    <source>
        <dbReference type="ARBA" id="ARBA00004141"/>
    </source>
</evidence>
<accession>A0ABR6FQH1</accession>
<gene>
    <name evidence="9" type="ORF">FHX59_004118</name>
</gene>
<name>A0ABR6FQH1_9BURK</name>
<proteinExistence type="predicted"/>
<feature type="domain" description="O-antigen ligase-related" evidence="6">
    <location>
        <begin position="208"/>
        <end position="383"/>
    </location>
</feature>
<keyword evidence="9" id="KW-0436">Ligase</keyword>
<evidence type="ECO:0000256" key="2">
    <source>
        <dbReference type="ARBA" id="ARBA00022692"/>
    </source>
</evidence>
<evidence type="ECO:0000256" key="3">
    <source>
        <dbReference type="ARBA" id="ARBA00022989"/>
    </source>
</evidence>
<keyword evidence="4 5" id="KW-0472">Membrane</keyword>
<evidence type="ECO:0000259" key="6">
    <source>
        <dbReference type="Pfam" id="PF04932"/>
    </source>
</evidence>
<evidence type="ECO:0000259" key="7">
    <source>
        <dbReference type="Pfam" id="PF11846"/>
    </source>
</evidence>
<dbReference type="InterPro" id="IPR031726">
    <property type="entry name" value="PglL_A"/>
</dbReference>
<feature type="transmembrane region" description="Helical" evidence="5">
    <location>
        <begin position="275"/>
        <end position="295"/>
    </location>
</feature>
<feature type="transmembrane region" description="Helical" evidence="5">
    <location>
        <begin position="176"/>
        <end position="194"/>
    </location>
</feature>
<dbReference type="GO" id="GO:0016874">
    <property type="term" value="F:ligase activity"/>
    <property type="evidence" value="ECO:0007669"/>
    <property type="project" value="UniProtKB-KW"/>
</dbReference>
<dbReference type="InterPro" id="IPR021797">
    <property type="entry name" value="Wzy_C_2"/>
</dbReference>
<evidence type="ECO:0000259" key="8">
    <source>
        <dbReference type="Pfam" id="PF15864"/>
    </source>
</evidence>
<keyword evidence="10" id="KW-1185">Reference proteome</keyword>
<protein>
    <submittedName>
        <fullName evidence="9">O-antigen ligase</fullName>
    </submittedName>
</protein>
<reference evidence="9 10" key="1">
    <citation type="submission" date="2020-08" db="EMBL/GenBank/DDBJ databases">
        <title>Genomic Encyclopedia of Type Strains, Phase IV (KMG-V): Genome sequencing to study the core and pangenomes of soil and plant-associated prokaryotes.</title>
        <authorList>
            <person name="Whitman W."/>
        </authorList>
    </citation>
    <scope>NUCLEOTIDE SEQUENCE [LARGE SCALE GENOMIC DNA]</scope>
    <source>
        <strain evidence="9 10">SRMrh-85</strain>
    </source>
</reference>
<dbReference type="Pfam" id="PF15864">
    <property type="entry name" value="PglL_A"/>
    <property type="match status" value="1"/>
</dbReference>
<feature type="transmembrane region" description="Helical" evidence="5">
    <location>
        <begin position="68"/>
        <end position="90"/>
    </location>
</feature>
<evidence type="ECO:0000256" key="5">
    <source>
        <dbReference type="SAM" id="Phobius"/>
    </source>
</evidence>
<feature type="transmembrane region" description="Helical" evidence="5">
    <location>
        <begin position="224"/>
        <end position="242"/>
    </location>
</feature>
<keyword evidence="2 5" id="KW-0812">Transmembrane</keyword>
<sequence length="615" mass="67163">MPSNFARYLTFVLLALALTLPYAVVSHTYPIPTFYAEFVALTLYVLMGAATLLLVRPARAGESFASPTVALVPLLFGLLLIVQTFALPLAEPSMNWLGAGYLLAAFLAAHAGYTITRARLMRSALVWGAFALQFGGLFAVFTQVIQLFHLETKVTPLVVAYNITVDRRPFGNMAQANHLATYIAFAMAGAMYLVLTRRLNVLLWGMLTAIYSGGLALTVSRGPWLQMGVIFVAGLWIALTGCRSEADEGRGALAQGLASAAGPGPGRQAGGVRAWIIPVVLVLIFFGMNTFVRWANVHYGLDLAQSAAERMKDASQIAPRLALWRYGWTMFKSHPVLGVGWGDFPVHQFELVRSLGGVEIANNAHDIFLDLLAKTGLVGLAIVVIGLVAWFVRGLRAPHTAERVFGFMLIGVLVMHALVEYPQQYMFFLLPAMFVFGLLETKPLRVVPSRVSLGVYAVVVFGGVAALYPVLRDYNRAEVLYYGQHPARDYGDDPSRLFGAWGDYGMATLLPMDAASLSSKLYAHQRAIALLPGETVLRRYAVLQALDGDTAGAFDTVERLRIFATELHDWQTQLASLYGLLDEQPTLAGFKAQLVKKYGTPAKSVEQDDEDDSDD</sequence>
<dbReference type="PANTHER" id="PTHR37422:SF13">
    <property type="entry name" value="LIPOPOLYSACCHARIDE BIOSYNTHESIS PROTEIN PA4999-RELATED"/>
    <property type="match status" value="1"/>
</dbReference>
<feature type="transmembrane region" description="Helical" evidence="5">
    <location>
        <begin position="371"/>
        <end position="392"/>
    </location>
</feature>
<feature type="domain" description="Protein glycosylation ligase" evidence="8">
    <location>
        <begin position="169"/>
        <end position="193"/>
    </location>
</feature>
<comment type="caution">
    <text evidence="9">The sequence shown here is derived from an EMBL/GenBank/DDBJ whole genome shotgun (WGS) entry which is preliminary data.</text>
</comment>
<evidence type="ECO:0000313" key="9">
    <source>
        <dbReference type="EMBL" id="MBB2929676.1"/>
    </source>
</evidence>
<dbReference type="Proteomes" id="UP000533533">
    <property type="component" value="Unassembled WGS sequence"/>
</dbReference>
<comment type="subcellular location">
    <subcellularLocation>
        <location evidence="1">Membrane</location>
        <topology evidence="1">Multi-pass membrane protein</topology>
    </subcellularLocation>
</comment>
<dbReference type="Pfam" id="PF04932">
    <property type="entry name" value="Wzy_C"/>
    <property type="match status" value="1"/>
</dbReference>
<feature type="transmembrane region" description="Helical" evidence="5">
    <location>
        <begin position="404"/>
        <end position="419"/>
    </location>
</feature>
<feature type="transmembrane region" description="Helical" evidence="5">
    <location>
        <begin position="125"/>
        <end position="148"/>
    </location>
</feature>
<dbReference type="Pfam" id="PF11846">
    <property type="entry name" value="Wzy_C_2"/>
    <property type="match status" value="1"/>
</dbReference>
<feature type="domain" description="Virulence factor membrane-bound polymerase C-terminal" evidence="7">
    <location>
        <begin position="406"/>
        <end position="571"/>
    </location>
</feature>
<evidence type="ECO:0000256" key="4">
    <source>
        <dbReference type="ARBA" id="ARBA00023136"/>
    </source>
</evidence>
<feature type="transmembrane region" description="Helical" evidence="5">
    <location>
        <begin position="96"/>
        <end position="113"/>
    </location>
</feature>
<dbReference type="InterPro" id="IPR007016">
    <property type="entry name" value="O-antigen_ligase-rel_domated"/>
</dbReference>
<feature type="transmembrane region" description="Helical" evidence="5">
    <location>
        <begin position="453"/>
        <end position="471"/>
    </location>
</feature>
<organism evidence="9 10">
    <name type="scientific">Paraburkholderia silvatlantica</name>
    <dbReference type="NCBI Taxonomy" id="321895"/>
    <lineage>
        <taxon>Bacteria</taxon>
        <taxon>Pseudomonadati</taxon>
        <taxon>Pseudomonadota</taxon>
        <taxon>Betaproteobacteria</taxon>
        <taxon>Burkholderiales</taxon>
        <taxon>Burkholderiaceae</taxon>
        <taxon>Paraburkholderia</taxon>
    </lineage>
</organism>
<dbReference type="InterPro" id="IPR051533">
    <property type="entry name" value="WaaL-like"/>
</dbReference>
<dbReference type="EMBL" id="JACHVZ010000011">
    <property type="protein sequence ID" value="MBB2929676.1"/>
    <property type="molecule type" value="Genomic_DNA"/>
</dbReference>
<dbReference type="RefSeq" id="WP_110384336.1">
    <property type="nucleotide sequence ID" value="NZ_JACHVZ010000011.1"/>
</dbReference>